<dbReference type="AlphaFoldDB" id="A0A4R6RYS4"/>
<reference evidence="1 2" key="1">
    <citation type="submission" date="2019-03" db="EMBL/GenBank/DDBJ databases">
        <title>Genomic analyses of the natural microbiome of Caenorhabditis elegans.</title>
        <authorList>
            <person name="Samuel B."/>
        </authorList>
    </citation>
    <scope>NUCLEOTIDE SEQUENCE [LARGE SCALE GENOMIC DNA]</scope>
    <source>
        <strain evidence="1 2">JUb18</strain>
    </source>
</reference>
<proteinExistence type="predicted"/>
<keyword evidence="2" id="KW-1185">Reference proteome</keyword>
<evidence type="ECO:0000313" key="2">
    <source>
        <dbReference type="Proteomes" id="UP000295601"/>
    </source>
</evidence>
<dbReference type="Proteomes" id="UP000295601">
    <property type="component" value="Unassembled WGS sequence"/>
</dbReference>
<organism evidence="1 2">
    <name type="scientific">Leucobacter luti</name>
    <dbReference type="NCBI Taxonomy" id="340320"/>
    <lineage>
        <taxon>Bacteria</taxon>
        <taxon>Bacillati</taxon>
        <taxon>Actinomycetota</taxon>
        <taxon>Actinomycetes</taxon>
        <taxon>Micrococcales</taxon>
        <taxon>Microbacteriaceae</taxon>
        <taxon>Leucobacter</taxon>
    </lineage>
</organism>
<name>A0A4R6RYS4_9MICO</name>
<dbReference type="EMBL" id="SNYA01000004">
    <property type="protein sequence ID" value="TDP92312.1"/>
    <property type="molecule type" value="Genomic_DNA"/>
</dbReference>
<evidence type="ECO:0000313" key="1">
    <source>
        <dbReference type="EMBL" id="TDP92312.1"/>
    </source>
</evidence>
<sequence>MCEIQHKSGIRSTLFGEAVFGTATKGWSFDPGEWEFSTKGTFTFDIKHPQTSYTPSVEFWVLGMSNDSKE</sequence>
<protein>
    <submittedName>
        <fullName evidence="1">Uncharacterized protein</fullName>
    </submittedName>
</protein>
<comment type="caution">
    <text evidence="1">The sequence shown here is derived from an EMBL/GenBank/DDBJ whole genome shotgun (WGS) entry which is preliminary data.</text>
</comment>
<gene>
    <name evidence="1" type="ORF">EDF62_1517</name>
</gene>
<accession>A0A4R6RYS4</accession>